<dbReference type="OrthoDB" id="2770090at2759"/>
<evidence type="ECO:0000313" key="1">
    <source>
        <dbReference type="EMBL" id="KZT22522.1"/>
    </source>
</evidence>
<name>A0A165QJX1_9AGAM</name>
<accession>A0A165QJX1</accession>
<sequence length="197" mass="22681">MIPLPPHFTSLYRLCLRATSASVLHQSFATKTLRTLVKPSFREAAKIIRQLQDAQAKAINDHDAAIKAKEKWLEEWNERADNTLSLLLNSATSRGLANNLTRNLVRLQAHYRVWAERRYYTSRGQWDPSLPPNDRRYQDPSFAAQFNLVKSGNKRENILRQQDITDAAWGALGEVVKMAEGRDRVSLGRVNYHRRRA</sequence>
<keyword evidence="2" id="KW-1185">Reference proteome</keyword>
<protein>
    <submittedName>
        <fullName evidence="1">Uncharacterized protein</fullName>
    </submittedName>
</protein>
<evidence type="ECO:0000313" key="2">
    <source>
        <dbReference type="Proteomes" id="UP000076761"/>
    </source>
</evidence>
<dbReference type="Proteomes" id="UP000076761">
    <property type="component" value="Unassembled WGS sequence"/>
</dbReference>
<organism evidence="1 2">
    <name type="scientific">Neolentinus lepideus HHB14362 ss-1</name>
    <dbReference type="NCBI Taxonomy" id="1314782"/>
    <lineage>
        <taxon>Eukaryota</taxon>
        <taxon>Fungi</taxon>
        <taxon>Dikarya</taxon>
        <taxon>Basidiomycota</taxon>
        <taxon>Agaricomycotina</taxon>
        <taxon>Agaricomycetes</taxon>
        <taxon>Gloeophyllales</taxon>
        <taxon>Gloeophyllaceae</taxon>
        <taxon>Neolentinus</taxon>
    </lineage>
</organism>
<proteinExistence type="predicted"/>
<reference evidence="1 2" key="1">
    <citation type="journal article" date="2016" name="Mol. Biol. Evol.">
        <title>Comparative Genomics of Early-Diverging Mushroom-Forming Fungi Provides Insights into the Origins of Lignocellulose Decay Capabilities.</title>
        <authorList>
            <person name="Nagy L.G."/>
            <person name="Riley R."/>
            <person name="Tritt A."/>
            <person name="Adam C."/>
            <person name="Daum C."/>
            <person name="Floudas D."/>
            <person name="Sun H."/>
            <person name="Yadav J.S."/>
            <person name="Pangilinan J."/>
            <person name="Larsson K.H."/>
            <person name="Matsuura K."/>
            <person name="Barry K."/>
            <person name="Labutti K."/>
            <person name="Kuo R."/>
            <person name="Ohm R.A."/>
            <person name="Bhattacharya S.S."/>
            <person name="Shirouzu T."/>
            <person name="Yoshinaga Y."/>
            <person name="Martin F.M."/>
            <person name="Grigoriev I.V."/>
            <person name="Hibbett D.S."/>
        </authorList>
    </citation>
    <scope>NUCLEOTIDE SEQUENCE [LARGE SCALE GENOMIC DNA]</scope>
    <source>
        <strain evidence="1 2">HHB14362 ss-1</strain>
    </source>
</reference>
<dbReference type="AlphaFoldDB" id="A0A165QJX1"/>
<gene>
    <name evidence="1" type="ORF">NEOLEDRAFT_1097724</name>
</gene>
<dbReference type="EMBL" id="KV425595">
    <property type="protein sequence ID" value="KZT22522.1"/>
    <property type="molecule type" value="Genomic_DNA"/>
</dbReference>
<dbReference type="InParanoid" id="A0A165QJX1"/>
<dbReference type="PROSITE" id="PS50096">
    <property type="entry name" value="IQ"/>
    <property type="match status" value="1"/>
</dbReference>